<proteinExistence type="predicted"/>
<protein>
    <submittedName>
        <fullName evidence="1">Uncharacterized protein</fullName>
    </submittedName>
</protein>
<sequence length="414" mass="47154">MASDADPVLVPAIRSPHAEAQARYRARLLISNPLAERKKAKMRMHHIREACKTGTANKYMQNELGETYAEYMLRSHSEFRATHDFREFREYCDKVKKFRVVEVGFTGVAGPASRGISVGHSREAVFVPGGSELGRDTWASVCVCARAGGYCKCNGLRLRRHSLWGPAYIETTQGNGPSSSPKVQHTRIRGENMQGDRNAQTRGRKYARIPGVLLWRGPESTDALVQALGCYEFGRSQWRMMAVPQRTGSKPEIRSCWCVRMRPERAARLLRAAVPGPGIAGHIWGVSVRMRFLGRVIRACGCRNGMGETRGHTQSVYSPHSVQCDFKNPQDVADLARFYREHPYPCIEDTIPLDDDYIENYYHKHQDYVPEWREELADFRDFISEHTMEELDKLQREACEKSKTRLVILARGEF</sequence>
<reference evidence="1" key="1">
    <citation type="submission" date="2023-03" db="EMBL/GenBank/DDBJ databases">
        <title>Massive genome expansion in bonnet fungi (Mycena s.s.) driven by repeated elements and novel gene families across ecological guilds.</title>
        <authorList>
            <consortium name="Lawrence Berkeley National Laboratory"/>
            <person name="Harder C.B."/>
            <person name="Miyauchi S."/>
            <person name="Viragh M."/>
            <person name="Kuo A."/>
            <person name="Thoen E."/>
            <person name="Andreopoulos B."/>
            <person name="Lu D."/>
            <person name="Skrede I."/>
            <person name="Drula E."/>
            <person name="Henrissat B."/>
            <person name="Morin E."/>
            <person name="Kohler A."/>
            <person name="Barry K."/>
            <person name="LaButti K."/>
            <person name="Morin E."/>
            <person name="Salamov A."/>
            <person name="Lipzen A."/>
            <person name="Mereny Z."/>
            <person name="Hegedus B."/>
            <person name="Baldrian P."/>
            <person name="Stursova M."/>
            <person name="Weitz H."/>
            <person name="Taylor A."/>
            <person name="Grigoriev I.V."/>
            <person name="Nagy L.G."/>
            <person name="Martin F."/>
            <person name="Kauserud H."/>
        </authorList>
    </citation>
    <scope>NUCLEOTIDE SEQUENCE</scope>
    <source>
        <strain evidence="1">CBHHK067</strain>
    </source>
</reference>
<dbReference type="Proteomes" id="UP001221757">
    <property type="component" value="Unassembled WGS sequence"/>
</dbReference>
<dbReference type="AlphaFoldDB" id="A0AAD7FTR5"/>
<accession>A0AAD7FTR5</accession>
<dbReference type="EMBL" id="JARKIE010000417">
    <property type="protein sequence ID" value="KAJ7642537.1"/>
    <property type="molecule type" value="Genomic_DNA"/>
</dbReference>
<keyword evidence="2" id="KW-1185">Reference proteome</keyword>
<evidence type="ECO:0000313" key="1">
    <source>
        <dbReference type="EMBL" id="KAJ7642537.1"/>
    </source>
</evidence>
<organism evidence="1 2">
    <name type="scientific">Mycena rosella</name>
    <name type="common">Pink bonnet</name>
    <name type="synonym">Agaricus rosellus</name>
    <dbReference type="NCBI Taxonomy" id="1033263"/>
    <lineage>
        <taxon>Eukaryota</taxon>
        <taxon>Fungi</taxon>
        <taxon>Dikarya</taxon>
        <taxon>Basidiomycota</taxon>
        <taxon>Agaricomycotina</taxon>
        <taxon>Agaricomycetes</taxon>
        <taxon>Agaricomycetidae</taxon>
        <taxon>Agaricales</taxon>
        <taxon>Marasmiineae</taxon>
        <taxon>Mycenaceae</taxon>
        <taxon>Mycena</taxon>
    </lineage>
</organism>
<comment type="caution">
    <text evidence="1">The sequence shown here is derived from an EMBL/GenBank/DDBJ whole genome shotgun (WGS) entry which is preliminary data.</text>
</comment>
<gene>
    <name evidence="1" type="ORF">B0H17DRAFT_1148795</name>
</gene>
<name>A0AAD7FTR5_MYCRO</name>
<evidence type="ECO:0000313" key="2">
    <source>
        <dbReference type="Proteomes" id="UP001221757"/>
    </source>
</evidence>